<comment type="caution">
    <text evidence="3">The sequence shown here is derived from an EMBL/GenBank/DDBJ whole genome shotgun (WGS) entry which is preliminary data.</text>
</comment>
<reference evidence="5 6" key="1">
    <citation type="journal article" date="1992" name="Lakartidningen">
        <title>[Penicillin V and not amoxicillin is the first choice preparation in acute otitis].</title>
        <authorList>
            <person name="Kamme C."/>
            <person name="Lundgren K."/>
            <person name="Prellner K."/>
        </authorList>
    </citation>
    <scope>NUCLEOTIDE SEQUENCE [LARGE SCALE GENOMIC DNA]</scope>
    <source>
        <strain evidence="4 5">PC2022III</strain>
        <strain evidence="3 6">PC4580III</strain>
    </source>
</reference>
<dbReference type="GeneID" id="61067688"/>
<dbReference type="AlphaFoldDB" id="A0A5C8EE14"/>
<evidence type="ECO:0000313" key="3">
    <source>
        <dbReference type="EMBL" id="TXJ35996.1"/>
    </source>
</evidence>
<dbReference type="Pfam" id="PF01569">
    <property type="entry name" value="PAP2"/>
    <property type="match status" value="1"/>
</dbReference>
<dbReference type="CDD" id="cd01610">
    <property type="entry name" value="PAP2_like"/>
    <property type="match status" value="1"/>
</dbReference>
<organism evidence="3 6">
    <name type="scientific">Brachyspira aalborgi</name>
    <dbReference type="NCBI Taxonomy" id="29522"/>
    <lineage>
        <taxon>Bacteria</taxon>
        <taxon>Pseudomonadati</taxon>
        <taxon>Spirochaetota</taxon>
        <taxon>Spirochaetia</taxon>
        <taxon>Brachyspirales</taxon>
        <taxon>Brachyspiraceae</taxon>
        <taxon>Brachyspira</taxon>
    </lineage>
</organism>
<feature type="transmembrane region" description="Helical" evidence="1">
    <location>
        <begin position="186"/>
        <end position="207"/>
    </location>
</feature>
<keyword evidence="1" id="KW-0812">Transmembrane</keyword>
<dbReference type="InterPro" id="IPR000326">
    <property type="entry name" value="PAP2/HPO"/>
</dbReference>
<dbReference type="SUPFAM" id="SSF48317">
    <property type="entry name" value="Acid phosphatase/Vanadium-dependent haloperoxidase"/>
    <property type="match status" value="1"/>
</dbReference>
<dbReference type="PANTHER" id="PTHR14969:SF13">
    <property type="entry name" value="AT30094P"/>
    <property type="match status" value="1"/>
</dbReference>
<sequence>MIENIKKKRRKKIKKLLKRKRRQKRMNYINNLSIIKFMSQIDDKLFLKIFKDNRRGYFKSFMKLMSRLGDGYVWAFLYFSLYMFRIKYAILYFARAAAAVFICIFVFLYIKSFFSRMRPYKKHDKIPIMYPPDKHSFPSGHTMVGFAISFSVGSYSFGSAILFYTIASLIAFSRVYVGLHYPLDVICGIVLGSIIGMLTNMAFYYMIGLPIVGHM</sequence>
<evidence type="ECO:0000313" key="5">
    <source>
        <dbReference type="Proteomes" id="UP000322188"/>
    </source>
</evidence>
<dbReference type="Proteomes" id="UP000322188">
    <property type="component" value="Unassembled WGS sequence"/>
</dbReference>
<name>A0A5C8EE14_9SPIR</name>
<evidence type="ECO:0000259" key="2">
    <source>
        <dbReference type="SMART" id="SM00014"/>
    </source>
</evidence>
<reference evidence="3" key="2">
    <citation type="submission" date="2019-01" db="EMBL/GenBank/DDBJ databases">
        <authorList>
            <person name="Thorell K."/>
        </authorList>
    </citation>
    <scope>NUCLEOTIDE SEQUENCE</scope>
    <source>
        <strain evidence="4">PC2022III</strain>
        <strain evidence="3">PC4580III</strain>
    </source>
</reference>
<dbReference type="EMBL" id="SAYB01000006">
    <property type="protein sequence ID" value="TXJ35996.1"/>
    <property type="molecule type" value="Genomic_DNA"/>
</dbReference>
<feature type="transmembrane region" description="Helical" evidence="1">
    <location>
        <begin position="90"/>
        <end position="114"/>
    </location>
</feature>
<keyword evidence="1" id="KW-0472">Membrane</keyword>
<dbReference type="Gene3D" id="1.20.144.10">
    <property type="entry name" value="Phosphatidic acid phosphatase type 2/haloperoxidase"/>
    <property type="match status" value="1"/>
</dbReference>
<feature type="domain" description="Phosphatidic acid phosphatase type 2/haloperoxidase" evidence="2">
    <location>
        <begin position="90"/>
        <end position="200"/>
    </location>
</feature>
<proteinExistence type="predicted"/>
<dbReference type="RefSeq" id="WP_147561596.1">
    <property type="nucleotide sequence ID" value="NZ_SAYB01000006.1"/>
</dbReference>
<gene>
    <name evidence="4" type="ORF">EPJ74_10155</name>
    <name evidence="3" type="ORF">EPJ78_08370</name>
</gene>
<dbReference type="EMBL" id="SAYK01000008">
    <property type="protein sequence ID" value="TXJ59464.1"/>
    <property type="molecule type" value="Genomic_DNA"/>
</dbReference>
<keyword evidence="1" id="KW-1133">Transmembrane helix</keyword>
<dbReference type="InterPro" id="IPR036938">
    <property type="entry name" value="PAP2/HPO_sf"/>
</dbReference>
<evidence type="ECO:0000313" key="4">
    <source>
        <dbReference type="EMBL" id="TXJ59464.1"/>
    </source>
</evidence>
<evidence type="ECO:0000256" key="1">
    <source>
        <dbReference type="SAM" id="Phobius"/>
    </source>
</evidence>
<dbReference type="Proteomes" id="UP000322814">
    <property type="component" value="Unassembled WGS sequence"/>
</dbReference>
<feature type="transmembrane region" description="Helical" evidence="1">
    <location>
        <begin position="161"/>
        <end position="179"/>
    </location>
</feature>
<evidence type="ECO:0000313" key="6">
    <source>
        <dbReference type="Proteomes" id="UP000322814"/>
    </source>
</evidence>
<dbReference type="SMART" id="SM00014">
    <property type="entry name" value="acidPPc"/>
    <property type="match status" value="1"/>
</dbReference>
<protein>
    <submittedName>
        <fullName evidence="3">Phosphatase PAP2 family protein</fullName>
    </submittedName>
</protein>
<dbReference type="PANTHER" id="PTHR14969">
    <property type="entry name" value="SPHINGOSINE-1-PHOSPHATE PHOSPHOHYDROLASE"/>
    <property type="match status" value="1"/>
</dbReference>
<accession>A0A5C8EE14</accession>